<gene>
    <name evidence="1" type="ORF">SAMN04489758_10426</name>
</gene>
<dbReference type="Pfam" id="PF00132">
    <property type="entry name" value="Hexapep"/>
    <property type="match status" value="1"/>
</dbReference>
<dbReference type="EMBL" id="FOIN01000004">
    <property type="protein sequence ID" value="SET23828.1"/>
    <property type="molecule type" value="Genomic_DNA"/>
</dbReference>
<dbReference type="GO" id="GO:0016740">
    <property type="term" value="F:transferase activity"/>
    <property type="evidence" value="ECO:0007669"/>
    <property type="project" value="UniProtKB-KW"/>
</dbReference>
<name>A0A1I0CVK1_9FIRM</name>
<proteinExistence type="predicted"/>
<protein>
    <submittedName>
        <fullName evidence="1">Transferase hexapeptide (Six repeat-containing protein)</fullName>
    </submittedName>
</protein>
<evidence type="ECO:0000313" key="2">
    <source>
        <dbReference type="Proteomes" id="UP000198558"/>
    </source>
</evidence>
<dbReference type="SUPFAM" id="SSF51161">
    <property type="entry name" value="Trimeric LpxA-like enzymes"/>
    <property type="match status" value="1"/>
</dbReference>
<dbReference type="PANTHER" id="PTHR23416">
    <property type="entry name" value="SIALIC ACID SYNTHASE-RELATED"/>
    <property type="match status" value="1"/>
</dbReference>
<organism evidence="1 2">
    <name type="scientific">Thomasclavelia cocleata</name>
    <dbReference type="NCBI Taxonomy" id="69824"/>
    <lineage>
        <taxon>Bacteria</taxon>
        <taxon>Bacillati</taxon>
        <taxon>Bacillota</taxon>
        <taxon>Erysipelotrichia</taxon>
        <taxon>Erysipelotrichales</taxon>
        <taxon>Coprobacillaceae</taxon>
        <taxon>Thomasclavelia</taxon>
    </lineage>
</organism>
<dbReference type="InterPro" id="IPR001451">
    <property type="entry name" value="Hexapep"/>
</dbReference>
<keyword evidence="1" id="KW-0808">Transferase</keyword>
<dbReference type="Gene3D" id="2.160.10.10">
    <property type="entry name" value="Hexapeptide repeat proteins"/>
    <property type="match status" value="1"/>
</dbReference>
<dbReference type="InterPro" id="IPR011004">
    <property type="entry name" value="Trimer_LpxA-like_sf"/>
</dbReference>
<keyword evidence="2" id="KW-1185">Reference proteome</keyword>
<dbReference type="InterPro" id="IPR051159">
    <property type="entry name" value="Hexapeptide_acetyltransf"/>
</dbReference>
<evidence type="ECO:0000313" key="1">
    <source>
        <dbReference type="EMBL" id="SET23828.1"/>
    </source>
</evidence>
<sequence length="180" mass="20572">MEYIKVIYYSIILWLKKIMKKGNWDVSFIQDIHPFVKITTNTNSFFKLAKHVIIERYGNIFIGKNAILEIGKNTYFNQGMVISCQKEVKIGEGCLFGPSVKIYDNNHKFSKNMGVLYKFKAESISIGDHCWIASNVVILKGTHIGKNCVIGANCVISGNIPDYTIVRQKDNLIIEEMREN</sequence>
<accession>A0A1I0CVK1</accession>
<dbReference type="AlphaFoldDB" id="A0A1I0CVK1"/>
<dbReference type="CDD" id="cd04647">
    <property type="entry name" value="LbH_MAT_like"/>
    <property type="match status" value="1"/>
</dbReference>
<reference evidence="2" key="1">
    <citation type="submission" date="2016-10" db="EMBL/GenBank/DDBJ databases">
        <authorList>
            <person name="Varghese N."/>
            <person name="Submissions S."/>
        </authorList>
    </citation>
    <scope>NUCLEOTIDE SEQUENCE [LARGE SCALE GENOMIC DNA]</scope>
    <source>
        <strain evidence="2">DSM 1551</strain>
    </source>
</reference>
<dbReference type="Proteomes" id="UP000198558">
    <property type="component" value="Unassembled WGS sequence"/>
</dbReference>